<dbReference type="AlphaFoldDB" id="D5WRX4"/>
<dbReference type="Pfam" id="PF11127">
    <property type="entry name" value="YgaP-like_TM"/>
    <property type="match status" value="1"/>
</dbReference>
<dbReference type="STRING" id="562970.Btus_2254"/>
<dbReference type="Proteomes" id="UP000002368">
    <property type="component" value="Chromosome"/>
</dbReference>
<protein>
    <recommendedName>
        <fullName evidence="2">Inner membrane protein YgaP-like transmembrane domain-containing protein</fullName>
    </recommendedName>
</protein>
<evidence type="ECO:0000259" key="2">
    <source>
        <dbReference type="Pfam" id="PF11127"/>
    </source>
</evidence>
<evidence type="ECO:0000313" key="3">
    <source>
        <dbReference type="EMBL" id="ADG06926.1"/>
    </source>
</evidence>
<evidence type="ECO:0000313" key="4">
    <source>
        <dbReference type="Proteomes" id="UP000002368"/>
    </source>
</evidence>
<evidence type="ECO:0000256" key="1">
    <source>
        <dbReference type="SAM" id="Phobius"/>
    </source>
</evidence>
<dbReference type="KEGG" id="bts:Btus_2254"/>
<dbReference type="EMBL" id="CP002017">
    <property type="protein sequence ID" value="ADG06926.1"/>
    <property type="molecule type" value="Genomic_DNA"/>
</dbReference>
<keyword evidence="1" id="KW-1133">Transmembrane helix</keyword>
<feature type="transmembrane region" description="Helical" evidence="1">
    <location>
        <begin position="38"/>
        <end position="61"/>
    </location>
</feature>
<name>D5WRX4_KYRT2</name>
<sequence>MEGSLMKENVGKVDRVIRAVIGIVLLALLFIVPGNAKYIGLIGIIPLFTAVAKWCPLYSLFGINTCRRVNR</sequence>
<proteinExistence type="predicted"/>
<feature type="transmembrane region" description="Helical" evidence="1">
    <location>
        <begin position="16"/>
        <end position="32"/>
    </location>
</feature>
<dbReference type="HOGENOM" id="CLU_176022_4_1_9"/>
<keyword evidence="1" id="KW-0472">Membrane</keyword>
<keyword evidence="1" id="KW-0812">Transmembrane</keyword>
<gene>
    <name evidence="3" type="ordered locus">Btus_2254</name>
</gene>
<reference evidence="3 4" key="1">
    <citation type="journal article" date="2011" name="Stand. Genomic Sci.">
        <title>Complete genome sequence of the thermophilic, hydrogen-oxidizing Bacillus tusciae type strain (T2) and reclassification in the new genus, Kyrpidia gen. nov. as Kyrpidia tusciae comb. nov. and emendation of the family Alicyclobacillaceae da Costa and Rainey, 2010.</title>
        <authorList>
            <person name="Klenk H.P."/>
            <person name="Lapidus A."/>
            <person name="Chertkov O."/>
            <person name="Copeland A."/>
            <person name="Del Rio T.G."/>
            <person name="Nolan M."/>
            <person name="Lucas S."/>
            <person name="Chen F."/>
            <person name="Tice H."/>
            <person name="Cheng J.F."/>
            <person name="Han C."/>
            <person name="Bruce D."/>
            <person name="Goodwin L."/>
            <person name="Pitluck S."/>
            <person name="Pati A."/>
            <person name="Ivanova N."/>
            <person name="Mavromatis K."/>
            <person name="Daum C."/>
            <person name="Chen A."/>
            <person name="Palaniappan K."/>
            <person name="Chang Y.J."/>
            <person name="Land M."/>
            <person name="Hauser L."/>
            <person name="Jeffries C.D."/>
            <person name="Detter J.C."/>
            <person name="Rohde M."/>
            <person name="Abt B."/>
            <person name="Pukall R."/>
            <person name="Goker M."/>
            <person name="Bristow J."/>
            <person name="Markowitz V."/>
            <person name="Hugenholtz P."/>
            <person name="Eisen J.A."/>
        </authorList>
    </citation>
    <scope>NUCLEOTIDE SEQUENCE [LARGE SCALE GENOMIC DNA]</scope>
    <source>
        <strain evidence="3 4">DSM 2912</strain>
    </source>
</reference>
<dbReference type="InterPro" id="IPR021309">
    <property type="entry name" value="YgaP-like_TM"/>
</dbReference>
<feature type="domain" description="Inner membrane protein YgaP-like transmembrane" evidence="2">
    <location>
        <begin position="6"/>
        <end position="68"/>
    </location>
</feature>
<dbReference type="eggNOG" id="ENOG50314M1">
    <property type="taxonomic scope" value="Bacteria"/>
</dbReference>
<keyword evidence="4" id="KW-1185">Reference proteome</keyword>
<accession>D5WRX4</accession>
<organism evidence="3 4">
    <name type="scientific">Kyrpidia tusciae (strain DSM 2912 / NBRC 15312 / T2)</name>
    <name type="common">Bacillus tusciae</name>
    <dbReference type="NCBI Taxonomy" id="562970"/>
    <lineage>
        <taxon>Bacteria</taxon>
        <taxon>Bacillati</taxon>
        <taxon>Bacillota</taxon>
        <taxon>Bacilli</taxon>
        <taxon>Bacillales</taxon>
        <taxon>Alicyclobacillaceae</taxon>
        <taxon>Kyrpidia</taxon>
    </lineage>
</organism>